<dbReference type="Pfam" id="PF04264">
    <property type="entry name" value="YceI"/>
    <property type="match status" value="1"/>
</dbReference>
<dbReference type="EMBL" id="LNQE01000433">
    <property type="protein sequence ID" value="KUG26597.1"/>
    <property type="molecule type" value="Genomic_DNA"/>
</dbReference>
<dbReference type="PANTHER" id="PTHR34406">
    <property type="entry name" value="PROTEIN YCEI"/>
    <property type="match status" value="1"/>
</dbReference>
<evidence type="ECO:0000259" key="1">
    <source>
        <dbReference type="SMART" id="SM00867"/>
    </source>
</evidence>
<dbReference type="SMART" id="SM00867">
    <property type="entry name" value="YceI"/>
    <property type="match status" value="1"/>
</dbReference>
<dbReference type="InterPro" id="IPR007372">
    <property type="entry name" value="Lipid/polyisoprenoid-bd_YceI"/>
</dbReference>
<dbReference type="AlphaFoldDB" id="A0A0W8G0G3"/>
<protein>
    <submittedName>
        <fullName evidence="2">Ycei like family protein</fullName>
    </submittedName>
</protein>
<accession>A0A0W8G0G3</accession>
<dbReference type="InterPro" id="IPR036761">
    <property type="entry name" value="TTHA0802/YceI-like_sf"/>
</dbReference>
<gene>
    <name evidence="2" type="ORF">ASZ90_003561</name>
</gene>
<sequence>MKKINIILYFLLFAVLTVSAQTNWSFDKSHSKIGFTVSHMVITDVDGKFNEYEGTVVTEGEDFEGAHVNFTIEANSINTDNERRDNHLRSDDFFAADEYPQITFAGKSMKKVSENKYELVGDLTIRGITKEIKLDVTHNGTVQDPWGNTKAGFKLAGSLDRFEYGLKWNTAIEAGGLVVGKTVYLNIDIQLKKEVTTES</sequence>
<feature type="domain" description="Lipid/polyisoprenoid-binding YceI-like" evidence="1">
    <location>
        <begin position="23"/>
        <end position="192"/>
    </location>
</feature>
<comment type="caution">
    <text evidence="2">The sequence shown here is derived from an EMBL/GenBank/DDBJ whole genome shotgun (WGS) entry which is preliminary data.</text>
</comment>
<reference evidence="2" key="1">
    <citation type="journal article" date="2015" name="Proc. Natl. Acad. Sci. U.S.A.">
        <title>Networks of energetic and metabolic interactions define dynamics in microbial communities.</title>
        <authorList>
            <person name="Embree M."/>
            <person name="Liu J.K."/>
            <person name="Al-Bassam M.M."/>
            <person name="Zengler K."/>
        </authorList>
    </citation>
    <scope>NUCLEOTIDE SEQUENCE</scope>
</reference>
<name>A0A0W8G0G3_9ZZZZ</name>
<dbReference type="Gene3D" id="2.40.128.110">
    <property type="entry name" value="Lipid/polyisoprenoid-binding, YceI-like"/>
    <property type="match status" value="1"/>
</dbReference>
<proteinExistence type="predicted"/>
<organism evidence="2">
    <name type="scientific">hydrocarbon metagenome</name>
    <dbReference type="NCBI Taxonomy" id="938273"/>
    <lineage>
        <taxon>unclassified sequences</taxon>
        <taxon>metagenomes</taxon>
        <taxon>ecological metagenomes</taxon>
    </lineage>
</organism>
<dbReference type="SUPFAM" id="SSF101874">
    <property type="entry name" value="YceI-like"/>
    <property type="match status" value="1"/>
</dbReference>
<dbReference type="PANTHER" id="PTHR34406:SF1">
    <property type="entry name" value="PROTEIN YCEI"/>
    <property type="match status" value="1"/>
</dbReference>
<evidence type="ECO:0000313" key="2">
    <source>
        <dbReference type="EMBL" id="KUG26597.1"/>
    </source>
</evidence>